<keyword evidence="2" id="KW-0812">Transmembrane</keyword>
<organism evidence="3 4">
    <name type="scientific">Ceratobasidium theobromae</name>
    <dbReference type="NCBI Taxonomy" id="1582974"/>
    <lineage>
        <taxon>Eukaryota</taxon>
        <taxon>Fungi</taxon>
        <taxon>Dikarya</taxon>
        <taxon>Basidiomycota</taxon>
        <taxon>Agaricomycotina</taxon>
        <taxon>Agaricomycetes</taxon>
        <taxon>Cantharellales</taxon>
        <taxon>Ceratobasidiaceae</taxon>
        <taxon>Ceratobasidium</taxon>
    </lineage>
</organism>
<dbReference type="EMBL" id="SSOP01000165">
    <property type="protein sequence ID" value="KAB5590510.1"/>
    <property type="molecule type" value="Genomic_DNA"/>
</dbReference>
<feature type="transmembrane region" description="Helical" evidence="2">
    <location>
        <begin position="52"/>
        <end position="78"/>
    </location>
</feature>
<sequence>MAALPPSEPSATMLNLAALAYLLGISIVTWCIARTTEHLAIWSRKTWFDMPWVRLCLLLVLIDSWVYLCLTGVVLYGSSPSRHDMIRCSVAIFVCINSYGASKVFIYLCLIERVHAVWSKGRKRCRSPVYIICLVLLVPVFVISGFTIANAVRYLYNGYCVIGVGGPVAISMLTYDLCTNFFLTMMFVIPLARSTIHSARLKNLAIRASVASSVALMTSVINVTILFTLHQGEMIWVCLASCGADLVVNAAALYWAIQGASPSAGPQDQSIHFSTLPRVAAHQLENGDILGVNTGYGSSMSSQSVASTCLRTDKDYLSFSAIETQSTFKKPEKAARNTHHISRLEQEQCASLSTVGSATGELPSCNQQIDTSQQGTIPERENKL</sequence>
<dbReference type="PANTHER" id="PTHR38848:SF3">
    <property type="entry name" value="G-PROTEIN COUPLED RECEPTORS FAMILY 3 PROFILE DOMAIN-CONTAINING PROTEIN"/>
    <property type="match status" value="1"/>
</dbReference>
<evidence type="ECO:0008006" key="5">
    <source>
        <dbReference type="Google" id="ProtNLM"/>
    </source>
</evidence>
<evidence type="ECO:0000313" key="3">
    <source>
        <dbReference type="EMBL" id="KAB5590510.1"/>
    </source>
</evidence>
<accession>A0A5N5QFJ7</accession>
<feature type="transmembrane region" description="Helical" evidence="2">
    <location>
        <begin position="131"/>
        <end position="156"/>
    </location>
</feature>
<feature type="transmembrane region" description="Helical" evidence="2">
    <location>
        <begin position="90"/>
        <end position="110"/>
    </location>
</feature>
<feature type="transmembrane region" description="Helical" evidence="2">
    <location>
        <begin position="12"/>
        <end position="32"/>
    </location>
</feature>
<name>A0A5N5QFJ7_9AGAM</name>
<feature type="region of interest" description="Disordered" evidence="1">
    <location>
        <begin position="355"/>
        <end position="384"/>
    </location>
</feature>
<keyword evidence="2" id="KW-0472">Membrane</keyword>
<dbReference type="OrthoDB" id="3210850at2759"/>
<keyword evidence="2" id="KW-1133">Transmembrane helix</keyword>
<reference evidence="3 4" key="1">
    <citation type="journal article" date="2019" name="Fungal Biol. Biotechnol.">
        <title>Draft genome sequence of fastidious pathogen Ceratobasidium theobromae, which causes vascular-streak dieback in Theobroma cacao.</title>
        <authorList>
            <person name="Ali S.S."/>
            <person name="Asman A."/>
            <person name="Shao J."/>
            <person name="Firmansyah A.P."/>
            <person name="Susilo A.W."/>
            <person name="Rosmana A."/>
            <person name="McMahon P."/>
            <person name="Junaid M."/>
            <person name="Guest D."/>
            <person name="Kheng T.Y."/>
            <person name="Meinhardt L.W."/>
            <person name="Bailey B.A."/>
        </authorList>
    </citation>
    <scope>NUCLEOTIDE SEQUENCE [LARGE SCALE GENOMIC DNA]</scope>
    <source>
        <strain evidence="3 4">CT2</strain>
    </source>
</reference>
<feature type="transmembrane region" description="Helical" evidence="2">
    <location>
        <begin position="168"/>
        <end position="192"/>
    </location>
</feature>
<protein>
    <recommendedName>
        <fullName evidence="5">Transmembrane protein</fullName>
    </recommendedName>
</protein>
<evidence type="ECO:0000313" key="4">
    <source>
        <dbReference type="Proteomes" id="UP000383932"/>
    </source>
</evidence>
<evidence type="ECO:0000256" key="2">
    <source>
        <dbReference type="SAM" id="Phobius"/>
    </source>
</evidence>
<proteinExistence type="predicted"/>
<keyword evidence="4" id="KW-1185">Reference proteome</keyword>
<dbReference type="AlphaFoldDB" id="A0A5N5QFJ7"/>
<evidence type="ECO:0000256" key="1">
    <source>
        <dbReference type="SAM" id="MobiDB-lite"/>
    </source>
</evidence>
<feature type="compositionally biased region" description="Polar residues" evidence="1">
    <location>
        <begin position="364"/>
        <end position="376"/>
    </location>
</feature>
<gene>
    <name evidence="3" type="ORF">CTheo_6059</name>
</gene>
<feature type="transmembrane region" description="Helical" evidence="2">
    <location>
        <begin position="204"/>
        <end position="228"/>
    </location>
</feature>
<dbReference type="Proteomes" id="UP000383932">
    <property type="component" value="Unassembled WGS sequence"/>
</dbReference>
<comment type="caution">
    <text evidence="3">The sequence shown here is derived from an EMBL/GenBank/DDBJ whole genome shotgun (WGS) entry which is preliminary data.</text>
</comment>
<dbReference type="PANTHER" id="PTHR38848">
    <property type="entry name" value="G-PROTEIN COUPLED RECEPTORS FAMILY 3 PROFILE DOMAIN-CONTAINING PROTEIN"/>
    <property type="match status" value="1"/>
</dbReference>